<evidence type="ECO:0000313" key="1">
    <source>
        <dbReference type="EMBL" id="RNL40803.1"/>
    </source>
</evidence>
<protein>
    <submittedName>
        <fullName evidence="1">Uncharacterized protein</fullName>
    </submittedName>
</protein>
<organism evidence="1 2">
    <name type="scientific">Slackia equolifaciens</name>
    <dbReference type="NCBI Taxonomy" id="498718"/>
    <lineage>
        <taxon>Bacteria</taxon>
        <taxon>Bacillati</taxon>
        <taxon>Actinomycetota</taxon>
        <taxon>Coriobacteriia</taxon>
        <taxon>Eggerthellales</taxon>
        <taxon>Eggerthellaceae</taxon>
        <taxon>Slackia</taxon>
    </lineage>
</organism>
<dbReference type="AlphaFoldDB" id="A0A3N0B106"/>
<sequence>MDGGNRGVDRVASMLHDADAVVVAASNGFDLADGYNQFACDREFMRTFGDFNRMFGLTSILQGLAAQWPSWRTRWAYLARLVEYGWLSYRPSFAMRALDALTREKPRFVITCNCNGRFERAGFDADGLFETEGSFARLRCSAICSDEHHDASPFVEHVLDCMAQRASRAQDASDGRGSEAQGATRGQRLAGACNFIEVPEALIPRCPYCGAPLDAAVDDTGALARTSLFQRQQARFRSFLEAYKNERILILELGMGQRNLAIKRPLMAFAEAAPNSSYVVVNREPAILPAIPAARIASVEGDLSEALSALCELASEGPAPQSGETQGFARVGEVRL</sequence>
<evidence type="ECO:0000313" key="2">
    <source>
        <dbReference type="Proteomes" id="UP000269591"/>
    </source>
</evidence>
<dbReference type="EMBL" id="QIBX01000004">
    <property type="protein sequence ID" value="RNL40803.1"/>
    <property type="molecule type" value="Genomic_DNA"/>
</dbReference>
<comment type="caution">
    <text evidence="1">The sequence shown here is derived from an EMBL/GenBank/DDBJ whole genome shotgun (WGS) entry which is preliminary data.</text>
</comment>
<dbReference type="RefSeq" id="WP_123208422.1">
    <property type="nucleotide sequence ID" value="NZ_JBHTHO010000002.1"/>
</dbReference>
<keyword evidence="2" id="KW-1185">Reference proteome</keyword>
<gene>
    <name evidence="1" type="ORF">DMP06_03785</name>
</gene>
<accession>A0A3N0B106</accession>
<proteinExistence type="predicted"/>
<name>A0A3N0B106_9ACTN</name>
<dbReference type="InterPro" id="IPR029035">
    <property type="entry name" value="DHS-like_NAD/FAD-binding_dom"/>
</dbReference>
<dbReference type="Proteomes" id="UP000269591">
    <property type="component" value="Unassembled WGS sequence"/>
</dbReference>
<dbReference type="OrthoDB" id="3192862at2"/>
<dbReference type="SUPFAM" id="SSF52467">
    <property type="entry name" value="DHS-like NAD/FAD-binding domain"/>
    <property type="match status" value="1"/>
</dbReference>
<reference evidence="2" key="1">
    <citation type="submission" date="2018-05" db="EMBL/GenBank/DDBJ databases">
        <title>Genome Sequencing of selected type strains of the family Eggerthellaceae.</title>
        <authorList>
            <person name="Danylec N."/>
            <person name="Stoll D.A."/>
            <person name="Doetsch A."/>
            <person name="Huch M."/>
        </authorList>
    </citation>
    <scope>NUCLEOTIDE SEQUENCE [LARGE SCALE GENOMIC DNA]</scope>
    <source>
        <strain evidence="2">DSM 24851</strain>
    </source>
</reference>
<dbReference type="Gene3D" id="3.40.50.1220">
    <property type="entry name" value="TPP-binding domain"/>
    <property type="match status" value="1"/>
</dbReference>